<dbReference type="GO" id="GO:0005886">
    <property type="term" value="C:plasma membrane"/>
    <property type="evidence" value="ECO:0007669"/>
    <property type="project" value="TreeGrafter"/>
</dbReference>
<evidence type="ECO:0000259" key="3">
    <source>
        <dbReference type="SMART" id="SM01017"/>
    </source>
</evidence>
<feature type="region of interest" description="Disordered" evidence="2">
    <location>
        <begin position="303"/>
        <end position="339"/>
    </location>
</feature>
<feature type="domain" description="Arrestin C-terminal-like" evidence="3">
    <location>
        <begin position="540"/>
        <end position="657"/>
    </location>
</feature>
<dbReference type="Gene3D" id="2.60.40.640">
    <property type="match status" value="4"/>
</dbReference>
<reference evidence="4" key="1">
    <citation type="journal article" date="2004" name="Nature">
        <title>Genome duplication in the teleost fish Tetraodon nigroviridis reveals the early vertebrate proto-karyotype.</title>
        <authorList>
            <person name="Jaillon O."/>
            <person name="Aury J.-M."/>
            <person name="Brunet F."/>
            <person name="Petit J.-L."/>
            <person name="Stange-Thomann N."/>
            <person name="Mauceli E."/>
            <person name="Bouneau L."/>
            <person name="Fischer C."/>
            <person name="Ozouf-Costaz C."/>
            <person name="Bernot A."/>
            <person name="Nicaud S."/>
            <person name="Jaffe D."/>
            <person name="Fisher S."/>
            <person name="Lutfalla G."/>
            <person name="Dossat C."/>
            <person name="Segurens B."/>
            <person name="Dasilva C."/>
            <person name="Salanoubat M."/>
            <person name="Levy M."/>
            <person name="Boudet N."/>
            <person name="Castellano S."/>
            <person name="Anthouard V."/>
            <person name="Jubin C."/>
            <person name="Castelli V."/>
            <person name="Katinka M."/>
            <person name="Vacherie B."/>
            <person name="Biemont C."/>
            <person name="Skalli Z."/>
            <person name="Cattolico L."/>
            <person name="Poulain J."/>
            <person name="De Berardinis V."/>
            <person name="Cruaud C."/>
            <person name="Duprat S."/>
            <person name="Brottier P."/>
            <person name="Coutanceau J.-P."/>
            <person name="Gouzy J."/>
            <person name="Parra G."/>
            <person name="Lardier G."/>
            <person name="Chapple C."/>
            <person name="McKernan K.J."/>
            <person name="McEwan P."/>
            <person name="Bosak S."/>
            <person name="Kellis M."/>
            <person name="Volff J.-N."/>
            <person name="Guigo R."/>
            <person name="Zody M.C."/>
            <person name="Mesirov J."/>
            <person name="Lindblad-Toh K."/>
            <person name="Birren B."/>
            <person name="Nusbaum C."/>
            <person name="Kahn D."/>
            <person name="Robinson-Rechavi M."/>
            <person name="Laudet V."/>
            <person name="Schachter V."/>
            <person name="Quetier F."/>
            <person name="Saurin W."/>
            <person name="Scarpelli C."/>
            <person name="Wincker P."/>
            <person name="Lander E.S."/>
            <person name="Weissenbach J."/>
            <person name="Roest Crollius H."/>
        </authorList>
    </citation>
    <scope>NUCLEOTIDE SEQUENCE [LARGE SCALE GENOMIC DNA]</scope>
</reference>
<feature type="compositionally biased region" description="Polar residues" evidence="2">
    <location>
        <begin position="319"/>
        <end position="333"/>
    </location>
</feature>
<comment type="caution">
    <text evidence="4">The sequence shown here is derived from an EMBL/GenBank/DDBJ whole genome shotgun (WGS) entry which is preliminary data.</text>
</comment>
<dbReference type="InterPro" id="IPR011022">
    <property type="entry name" value="Arrestin_C-like"/>
</dbReference>
<dbReference type="InterPro" id="IPR014752">
    <property type="entry name" value="Arrestin-like_C"/>
</dbReference>
<dbReference type="SMART" id="SM01017">
    <property type="entry name" value="Arrestin_C"/>
    <property type="match status" value="3"/>
</dbReference>
<dbReference type="AlphaFoldDB" id="Q4RUP5"/>
<dbReference type="InterPro" id="IPR011021">
    <property type="entry name" value="Arrestin-like_N"/>
</dbReference>
<feature type="domain" description="Arrestin C-terminal-like" evidence="3">
    <location>
        <begin position="170"/>
        <end position="295"/>
    </location>
</feature>
<sequence>MTITNFSIEYDAINSRNTFTNGDTINGRIVVEVSKETTIQALIFIGQGEAQVCWSEQLGLHHQQQYQQNEKYYKIKHYILKESRQDGTEVIGKGRHVFPFSFQIPDRNIPSTFKSSVGKIVHKLKAELKQSLRLTKKARTHFTFVSKANLALLTLMEPQYGCRNKSLTLSSGGVFMHIKTDRMGYMQGETIQVTLEITNCSCRSVKPTFALYERQSFFAQGKRTVHARNILKVMAEAIEGGKKKAVTQLINLPMELPSSIFNCSIIKLEYRLKAYLDNKCARDPEVTIPIVVLPNLRGPAERSPPAAAGIGLEGFGSPDRSQQTVLPRQQASLDQEDQPPSYEALAGKATVHWNEDDENTISQEEVYYGMKHYIIRGSEDGEDLLVTLIVANNSGRMVRPMLALCQQQTLTVQDKMHRENHKLVKKNCKVVKPNRSETITKVLKIPDNLTPSILNCSIVHLEYWLKKKLISDGDMRIMTVKLLAVGYEKGSGRGGFSPGDVLSGEVTVVISKQITVQCFSVKAKGKAKEQQHATRISFYGSDKVTINVTSEKMGVKQGEALGVSLEVINDSARPVTPRFYLCEKQTFAAQSERMVHTGNVLFGTGDCVPARTTQTITRVLSVPPDLTPTFFNCCLMKLEYRLKVALEVPLAGDEEKHVENI</sequence>
<dbReference type="GO" id="GO:0007399">
    <property type="term" value="P:nervous system development"/>
    <property type="evidence" value="ECO:0007669"/>
    <property type="project" value="UniProtKB-ARBA"/>
</dbReference>
<evidence type="ECO:0000313" key="4">
    <source>
        <dbReference type="EMBL" id="CAG07887.1"/>
    </source>
</evidence>
<dbReference type="Pfam" id="PF02752">
    <property type="entry name" value="Arrestin_C"/>
    <property type="match status" value="3"/>
</dbReference>
<dbReference type="Pfam" id="PF00339">
    <property type="entry name" value="Arrestin_N"/>
    <property type="match status" value="1"/>
</dbReference>
<reference evidence="4" key="2">
    <citation type="submission" date="2004-02" db="EMBL/GenBank/DDBJ databases">
        <authorList>
            <consortium name="Genoscope"/>
            <consortium name="Whitehead Institute Centre for Genome Research"/>
        </authorList>
    </citation>
    <scope>NUCLEOTIDE SEQUENCE</scope>
</reference>
<gene>
    <name evidence="4" type="ORF">GSTENG00028698001</name>
</gene>
<dbReference type="InterPro" id="IPR014756">
    <property type="entry name" value="Ig_E-set"/>
</dbReference>
<dbReference type="InterPro" id="IPR050357">
    <property type="entry name" value="Arrestin_domain-protein"/>
</dbReference>
<dbReference type="PANTHER" id="PTHR11188">
    <property type="entry name" value="ARRESTIN DOMAIN CONTAINING PROTEIN"/>
    <property type="match status" value="1"/>
</dbReference>
<dbReference type="KEGG" id="tng:GSTEN00028698G001"/>
<protein>
    <submittedName>
        <fullName evidence="4">(spotted green pufferfish) hypothetical protein</fullName>
    </submittedName>
</protein>
<dbReference type="GO" id="GO:0005737">
    <property type="term" value="C:cytoplasm"/>
    <property type="evidence" value="ECO:0007669"/>
    <property type="project" value="TreeGrafter"/>
</dbReference>
<evidence type="ECO:0000256" key="2">
    <source>
        <dbReference type="SAM" id="MobiDB-lite"/>
    </source>
</evidence>
<dbReference type="GO" id="GO:0015031">
    <property type="term" value="P:protein transport"/>
    <property type="evidence" value="ECO:0007669"/>
    <property type="project" value="TreeGrafter"/>
</dbReference>
<dbReference type="EMBL" id="CAAE01014993">
    <property type="protein sequence ID" value="CAG07887.1"/>
    <property type="molecule type" value="Genomic_DNA"/>
</dbReference>
<accession>Q4RUP5</accession>
<proteinExistence type="inferred from homology"/>
<organism evidence="4">
    <name type="scientific">Tetraodon nigroviridis</name>
    <name type="common">Spotted green pufferfish</name>
    <name type="synonym">Chelonodon nigroviridis</name>
    <dbReference type="NCBI Taxonomy" id="99883"/>
    <lineage>
        <taxon>Eukaryota</taxon>
        <taxon>Metazoa</taxon>
        <taxon>Chordata</taxon>
        <taxon>Craniata</taxon>
        <taxon>Vertebrata</taxon>
        <taxon>Euteleostomi</taxon>
        <taxon>Actinopterygii</taxon>
        <taxon>Neopterygii</taxon>
        <taxon>Teleostei</taxon>
        <taxon>Neoteleostei</taxon>
        <taxon>Acanthomorphata</taxon>
        <taxon>Eupercaria</taxon>
        <taxon>Tetraodontiformes</taxon>
        <taxon>Tetradontoidea</taxon>
        <taxon>Tetraodontidae</taxon>
        <taxon>Tetraodon</taxon>
    </lineage>
</organism>
<feature type="domain" description="Arrestin C-terminal-like" evidence="3">
    <location>
        <begin position="362"/>
        <end position="482"/>
    </location>
</feature>
<name>Q4RUP5_TETNG</name>
<evidence type="ECO:0000256" key="1">
    <source>
        <dbReference type="ARBA" id="ARBA00005298"/>
    </source>
</evidence>
<dbReference type="OrthoDB" id="2333384at2759"/>
<dbReference type="SUPFAM" id="SSF81296">
    <property type="entry name" value="E set domains"/>
    <property type="match status" value="3"/>
</dbReference>
<dbReference type="PANTHER" id="PTHR11188:SF135">
    <property type="entry name" value="ARRESTIN DOMAIN CONTAINING 3-LIKE-RELATED"/>
    <property type="match status" value="1"/>
</dbReference>
<comment type="similarity">
    <text evidence="1">Belongs to the arrestin family.</text>
</comment>